<organism evidence="1 2">
    <name type="scientific">Panagrellus redivivus</name>
    <name type="common">Microworm</name>
    <dbReference type="NCBI Taxonomy" id="6233"/>
    <lineage>
        <taxon>Eukaryota</taxon>
        <taxon>Metazoa</taxon>
        <taxon>Ecdysozoa</taxon>
        <taxon>Nematoda</taxon>
        <taxon>Chromadorea</taxon>
        <taxon>Rhabditida</taxon>
        <taxon>Tylenchina</taxon>
        <taxon>Panagrolaimomorpha</taxon>
        <taxon>Panagrolaimoidea</taxon>
        <taxon>Panagrolaimidae</taxon>
        <taxon>Panagrellus</taxon>
    </lineage>
</organism>
<reference evidence="2" key="2">
    <citation type="submission" date="2020-10" db="UniProtKB">
        <authorList>
            <consortium name="WormBaseParasite"/>
        </authorList>
    </citation>
    <scope>IDENTIFICATION</scope>
</reference>
<dbReference type="AlphaFoldDB" id="A0A7E4V5D3"/>
<proteinExistence type="predicted"/>
<protein>
    <submittedName>
        <fullName evidence="2">Secreted protein</fullName>
    </submittedName>
</protein>
<keyword evidence="1" id="KW-1185">Reference proteome</keyword>
<sequence>MPPQCHQQDRGINVISRLVFCFLATPANLVHSHPGGAPLMIRRKELLVKKALRFRDINNDARCDFR</sequence>
<dbReference type="WBParaSite" id="Pan_g16838.t1">
    <property type="protein sequence ID" value="Pan_g16838.t1"/>
    <property type="gene ID" value="Pan_g16838"/>
</dbReference>
<evidence type="ECO:0000313" key="2">
    <source>
        <dbReference type="WBParaSite" id="Pan_g16838.t1"/>
    </source>
</evidence>
<reference evidence="1" key="1">
    <citation type="journal article" date="2013" name="Genetics">
        <title>The draft genome and transcriptome of Panagrellus redivivus are shaped by the harsh demands of a free-living lifestyle.</title>
        <authorList>
            <person name="Srinivasan J."/>
            <person name="Dillman A.R."/>
            <person name="Macchietto M.G."/>
            <person name="Heikkinen L."/>
            <person name="Lakso M."/>
            <person name="Fracchia K.M."/>
            <person name="Antoshechkin I."/>
            <person name="Mortazavi A."/>
            <person name="Wong G."/>
            <person name="Sternberg P.W."/>
        </authorList>
    </citation>
    <scope>NUCLEOTIDE SEQUENCE [LARGE SCALE GENOMIC DNA]</scope>
    <source>
        <strain evidence="1">MT8872</strain>
    </source>
</reference>
<accession>A0A7E4V5D3</accession>
<evidence type="ECO:0000313" key="1">
    <source>
        <dbReference type="Proteomes" id="UP000492821"/>
    </source>
</evidence>
<dbReference type="Proteomes" id="UP000492821">
    <property type="component" value="Unassembled WGS sequence"/>
</dbReference>
<name>A0A7E4V5D3_PANRE</name>